<evidence type="ECO:0000256" key="2">
    <source>
        <dbReference type="ARBA" id="ARBA00022432"/>
    </source>
</evidence>
<evidence type="ECO:0000256" key="6">
    <source>
        <dbReference type="HAMAP-Rule" id="MF_00147"/>
    </source>
</evidence>
<proteinExistence type="inferred from homology"/>
<dbReference type="GO" id="GO:0019563">
    <property type="term" value="P:glycerol catabolic process"/>
    <property type="evidence" value="ECO:0007669"/>
    <property type="project" value="TreeGrafter"/>
</dbReference>
<dbReference type="InterPro" id="IPR035990">
    <property type="entry name" value="TIM_sf"/>
</dbReference>
<dbReference type="PROSITE" id="PS51440">
    <property type="entry name" value="TIM_2"/>
    <property type="match status" value="1"/>
</dbReference>
<evidence type="ECO:0000256" key="7">
    <source>
        <dbReference type="RuleBase" id="RU363013"/>
    </source>
</evidence>
<feature type="binding site" evidence="6">
    <location>
        <begin position="234"/>
        <end position="235"/>
    </location>
    <ligand>
        <name>substrate</name>
    </ligand>
</feature>
<dbReference type="Pfam" id="PF00121">
    <property type="entry name" value="TIM"/>
    <property type="match status" value="1"/>
</dbReference>
<evidence type="ECO:0000313" key="8">
    <source>
        <dbReference type="EMBL" id="OGY41099.1"/>
    </source>
</evidence>
<dbReference type="GO" id="GO:0005829">
    <property type="term" value="C:cytosol"/>
    <property type="evidence" value="ECO:0007669"/>
    <property type="project" value="TreeGrafter"/>
</dbReference>
<accession>A0A1G1XM37</accession>
<organism evidence="8 9">
    <name type="scientific">Candidatus Buchananbacteria bacterium RBG_13_36_9</name>
    <dbReference type="NCBI Taxonomy" id="1797530"/>
    <lineage>
        <taxon>Bacteria</taxon>
        <taxon>Candidatus Buchananiibacteriota</taxon>
    </lineage>
</organism>
<keyword evidence="3 6" id="KW-0963">Cytoplasm</keyword>
<keyword evidence="2 6" id="KW-0312">Gluconeogenesis</keyword>
<dbReference type="GO" id="GO:0046166">
    <property type="term" value="P:glyceraldehyde-3-phosphate biosynthetic process"/>
    <property type="evidence" value="ECO:0007669"/>
    <property type="project" value="TreeGrafter"/>
</dbReference>
<dbReference type="GO" id="GO:0006096">
    <property type="term" value="P:glycolytic process"/>
    <property type="evidence" value="ECO:0007669"/>
    <property type="project" value="UniProtKB-UniRule"/>
</dbReference>
<dbReference type="GO" id="GO:0006094">
    <property type="term" value="P:gluconeogenesis"/>
    <property type="evidence" value="ECO:0007669"/>
    <property type="project" value="UniProtKB-UniRule"/>
</dbReference>
<dbReference type="PANTHER" id="PTHR21139:SF42">
    <property type="entry name" value="TRIOSEPHOSPHATE ISOMERASE"/>
    <property type="match status" value="1"/>
</dbReference>
<comment type="subcellular location">
    <subcellularLocation>
        <location evidence="6 7">Cytoplasm</location>
    </subcellularLocation>
</comment>
<dbReference type="InterPro" id="IPR022896">
    <property type="entry name" value="TrioseP_Isoase_bac/euk"/>
</dbReference>
<comment type="subunit">
    <text evidence="6 7">Homodimer.</text>
</comment>
<dbReference type="GO" id="GO:0004807">
    <property type="term" value="F:triose-phosphate isomerase activity"/>
    <property type="evidence" value="ECO:0007669"/>
    <property type="project" value="UniProtKB-UniRule"/>
</dbReference>
<protein>
    <recommendedName>
        <fullName evidence="6 7">Triosephosphate isomerase</fullName>
        <shortName evidence="6">TIM</shortName>
        <shortName evidence="6">TPI</shortName>
        <ecNumber evidence="6 7">5.3.1.1</ecNumber>
    </recommendedName>
    <alternativeName>
        <fullName evidence="6">Triose-phosphate isomerase</fullName>
    </alternativeName>
</protein>
<dbReference type="AlphaFoldDB" id="A0A1G1XM37"/>
<dbReference type="PANTHER" id="PTHR21139">
    <property type="entry name" value="TRIOSEPHOSPHATE ISOMERASE"/>
    <property type="match status" value="1"/>
</dbReference>
<dbReference type="Proteomes" id="UP000176498">
    <property type="component" value="Unassembled WGS sequence"/>
</dbReference>
<keyword evidence="5 6" id="KW-0413">Isomerase</keyword>
<dbReference type="InterPro" id="IPR013785">
    <property type="entry name" value="Aldolase_TIM"/>
</dbReference>
<dbReference type="NCBIfam" id="TIGR00419">
    <property type="entry name" value="tim"/>
    <property type="match status" value="1"/>
</dbReference>
<comment type="caution">
    <text evidence="8">The sequence shown here is derived from an EMBL/GenBank/DDBJ whole genome shotgun (WGS) entry which is preliminary data.</text>
</comment>
<evidence type="ECO:0000256" key="3">
    <source>
        <dbReference type="ARBA" id="ARBA00022490"/>
    </source>
</evidence>
<evidence type="ECO:0000256" key="4">
    <source>
        <dbReference type="ARBA" id="ARBA00023152"/>
    </source>
</evidence>
<dbReference type="SUPFAM" id="SSF51351">
    <property type="entry name" value="Triosephosphate isomerase (TIM)"/>
    <property type="match status" value="1"/>
</dbReference>
<gene>
    <name evidence="6" type="primary">tpiA</name>
    <name evidence="8" type="ORF">A2Y82_01460</name>
</gene>
<comment type="function">
    <text evidence="6">Involved in the gluconeogenesis. Catalyzes stereospecifically the conversion of dihydroxyacetone phosphate (DHAP) to D-glyceraldehyde-3-phosphate (G3P).</text>
</comment>
<dbReference type="UniPathway" id="UPA00138"/>
<name>A0A1G1XM37_9BACT</name>
<comment type="caution">
    <text evidence="6">Lacks conserved residue(s) required for the propagation of feature annotation.</text>
</comment>
<comment type="similarity">
    <text evidence="1 6 7">Belongs to the triosephosphate isomerase family.</text>
</comment>
<dbReference type="HAMAP" id="MF_00147_B">
    <property type="entry name" value="TIM_B"/>
    <property type="match status" value="1"/>
</dbReference>
<evidence type="ECO:0000256" key="5">
    <source>
        <dbReference type="ARBA" id="ARBA00023235"/>
    </source>
</evidence>
<comment type="pathway">
    <text evidence="6 7">Carbohydrate biosynthesis; gluconeogenesis.</text>
</comment>
<comment type="pathway">
    <text evidence="6 7">Carbohydrate degradation; glycolysis; D-glyceraldehyde 3-phosphate from glycerone phosphate: step 1/1.</text>
</comment>
<keyword evidence="4 6" id="KW-0324">Glycolysis</keyword>
<dbReference type="InterPro" id="IPR000652">
    <property type="entry name" value="Triosephosphate_isomerase"/>
</dbReference>
<dbReference type="CDD" id="cd00311">
    <property type="entry name" value="TIM"/>
    <property type="match status" value="1"/>
</dbReference>
<sequence>MSASGGKKIIIANWKMNLSIPRTLNFIKKLAKSNNEIVIAAPYTFLCALKQRAIKVKLAGQDVSQFAKGAYTGEVSGKMLKEIGCTYCIVGHSERRIFFKETDDIINLKVLNLLKVKIKPIICIGENAQQRKKKLTKQILKKQLGAALKGIKNLRDILIAYEPVWAISTFQKGKIKHSANLQDIILTHKYIKDLLQKKYKSKELGVNLIYGGTVNPENSKDILGLKEVDGALVGGASLKVTSFNAIIRSI</sequence>
<feature type="active site" description="Proton acceptor" evidence="6">
    <location>
        <position position="162"/>
    </location>
</feature>
<feature type="active site" description="Electrophile" evidence="6">
    <location>
        <position position="92"/>
    </location>
</feature>
<feature type="binding site" evidence="6">
    <location>
        <begin position="13"/>
        <end position="15"/>
    </location>
    <ligand>
        <name>substrate</name>
    </ligand>
</feature>
<dbReference type="EMBL" id="MHHZ01000022">
    <property type="protein sequence ID" value="OGY41099.1"/>
    <property type="molecule type" value="Genomic_DNA"/>
</dbReference>
<evidence type="ECO:0000256" key="1">
    <source>
        <dbReference type="ARBA" id="ARBA00007422"/>
    </source>
</evidence>
<comment type="catalytic activity">
    <reaction evidence="6 7">
        <text>D-glyceraldehyde 3-phosphate = dihydroxyacetone phosphate</text>
        <dbReference type="Rhea" id="RHEA:18585"/>
        <dbReference type="ChEBI" id="CHEBI:57642"/>
        <dbReference type="ChEBI" id="CHEBI:59776"/>
        <dbReference type="EC" id="5.3.1.1"/>
    </reaction>
</comment>
<reference evidence="8 9" key="1">
    <citation type="journal article" date="2016" name="Nat. Commun.">
        <title>Thousands of microbial genomes shed light on interconnected biogeochemical processes in an aquifer system.</title>
        <authorList>
            <person name="Anantharaman K."/>
            <person name="Brown C.T."/>
            <person name="Hug L.A."/>
            <person name="Sharon I."/>
            <person name="Castelle C.J."/>
            <person name="Probst A.J."/>
            <person name="Thomas B.C."/>
            <person name="Singh A."/>
            <person name="Wilkins M.J."/>
            <person name="Karaoz U."/>
            <person name="Brodie E.L."/>
            <person name="Williams K.H."/>
            <person name="Hubbard S.S."/>
            <person name="Banfield J.F."/>
        </authorList>
    </citation>
    <scope>NUCLEOTIDE SEQUENCE [LARGE SCALE GENOMIC DNA]</scope>
</reference>
<evidence type="ECO:0000313" key="9">
    <source>
        <dbReference type="Proteomes" id="UP000176498"/>
    </source>
</evidence>
<dbReference type="EC" id="5.3.1.1" evidence="6 7"/>
<dbReference type="Gene3D" id="3.20.20.70">
    <property type="entry name" value="Aldolase class I"/>
    <property type="match status" value="1"/>
</dbReference>
<dbReference type="UniPathway" id="UPA00109">
    <property type="reaction ID" value="UER00189"/>
</dbReference>